<evidence type="ECO:0000313" key="8">
    <source>
        <dbReference type="Proteomes" id="UP000010483"/>
    </source>
</evidence>
<dbReference type="eggNOG" id="COG0457">
    <property type="taxonomic scope" value="Bacteria"/>
</dbReference>
<evidence type="ECO:0000256" key="3">
    <source>
        <dbReference type="ARBA" id="ARBA00022679"/>
    </source>
</evidence>
<evidence type="ECO:0000313" key="7">
    <source>
        <dbReference type="EMBL" id="AFZ48659.1"/>
    </source>
</evidence>
<organism evidence="7 8">
    <name type="scientific">Cyanobacterium stanieri (strain ATCC 29140 / PCC 7202)</name>
    <dbReference type="NCBI Taxonomy" id="292563"/>
    <lineage>
        <taxon>Bacteria</taxon>
        <taxon>Bacillati</taxon>
        <taxon>Cyanobacteriota</taxon>
        <taxon>Cyanophyceae</taxon>
        <taxon>Oscillatoriophycideae</taxon>
        <taxon>Chroococcales</taxon>
        <taxon>Geminocystaceae</taxon>
        <taxon>Cyanobacterium</taxon>
    </lineage>
</organism>
<dbReference type="BioCyc" id="CSTA292563:G1353-2721-MONOMER"/>
<reference evidence="8" key="1">
    <citation type="journal article" date="2013" name="Proc. Natl. Acad. Sci. U.S.A.">
        <title>Improving the coverage of the cyanobacterial phylum using diversity-driven genome sequencing.</title>
        <authorList>
            <person name="Shih P.M."/>
            <person name="Wu D."/>
            <person name="Latifi A."/>
            <person name="Axen S.D."/>
            <person name="Fewer D.P."/>
            <person name="Talla E."/>
            <person name="Calteau A."/>
            <person name="Cai F."/>
            <person name="Tandeau de Marsac N."/>
            <person name="Rippka R."/>
            <person name="Herdman M."/>
            <person name="Sivonen K."/>
            <person name="Coursin T."/>
            <person name="Laurent T."/>
            <person name="Goodwin L."/>
            <person name="Nolan M."/>
            <person name="Davenport K.W."/>
            <person name="Han C.S."/>
            <person name="Rubin E.M."/>
            <person name="Eisen J.A."/>
            <person name="Woyke T."/>
            <person name="Gugger M."/>
            <person name="Kerfeld C.A."/>
        </authorList>
    </citation>
    <scope>NUCLEOTIDE SEQUENCE [LARGE SCALE GENOMIC DNA]</scope>
    <source>
        <strain evidence="8">ATCC 29140 / PCC 7202</strain>
    </source>
</reference>
<dbReference type="Proteomes" id="UP000010483">
    <property type="component" value="Chromosome"/>
</dbReference>
<dbReference type="HOGENOM" id="CLU_818163_0_0_3"/>
<dbReference type="eggNOG" id="COG3914">
    <property type="taxonomic scope" value="Bacteria"/>
</dbReference>
<keyword evidence="2" id="KW-0328">Glycosyltransferase</keyword>
<dbReference type="AlphaFoldDB" id="K9YP44"/>
<keyword evidence="5" id="KW-0802">TPR repeat</keyword>
<dbReference type="Pfam" id="PF13844">
    <property type="entry name" value="Glyco_transf_41"/>
    <property type="match status" value="1"/>
</dbReference>
<dbReference type="EMBL" id="CP003940">
    <property type="protein sequence ID" value="AFZ48659.1"/>
    <property type="molecule type" value="Genomic_DNA"/>
</dbReference>
<evidence type="ECO:0000259" key="6">
    <source>
        <dbReference type="Pfam" id="PF13844"/>
    </source>
</evidence>
<sequence>MNSWHFSVIDYLKQENYQEVINIYENIIENNPEEIDNYWFLGLAYLLNKEPDQAQAIWFIPLANGDEDEIEKWTTELIVILQIELITQEHKKNYELLWLISRSIQELDPHNIENILSVLKLSTIINTFDNRLISESGIIDFLQNEKTKQVDLNYLLSVLESILNIPTKESILFAESCLIYTNCNPVFLEKIKLVAHAMGIDKNRLNYAIDLLKCVLNYSPEDVETYVRISYFYSIKNQLLKAIEIAEIPVVTRVGEQFAARNSYTYMMNAGITEGIAWSEEEYIEWGIKFGTDENLRKEVSWKLRQSKKNSPLWDAKQFTKDMEKAYQQMWEIYVNSKA</sequence>
<proteinExistence type="predicted"/>
<dbReference type="STRING" id="292563.Cyast_2716"/>
<evidence type="ECO:0000256" key="5">
    <source>
        <dbReference type="ARBA" id="ARBA00022803"/>
    </source>
</evidence>
<keyword evidence="3" id="KW-0808">Transferase</keyword>
<dbReference type="PANTHER" id="PTHR44835:SF1">
    <property type="entry name" value="PROTEIN O-GLCNAC TRANSFERASE"/>
    <property type="match status" value="1"/>
</dbReference>
<protein>
    <recommendedName>
        <fullName evidence="6">O-GlcNAc transferase C-terminal domain-containing protein</fullName>
    </recommendedName>
</protein>
<dbReference type="Gene3D" id="3.40.50.2000">
    <property type="entry name" value="Glycogen Phosphorylase B"/>
    <property type="match status" value="1"/>
</dbReference>
<keyword evidence="8" id="KW-1185">Reference proteome</keyword>
<evidence type="ECO:0000256" key="4">
    <source>
        <dbReference type="ARBA" id="ARBA00022737"/>
    </source>
</evidence>
<name>K9YP44_CYASC</name>
<comment type="pathway">
    <text evidence="1">Protein modification; protein glycosylation.</text>
</comment>
<accession>K9YP44</accession>
<dbReference type="Gene3D" id="3.40.50.11380">
    <property type="match status" value="1"/>
</dbReference>
<evidence type="ECO:0000256" key="1">
    <source>
        <dbReference type="ARBA" id="ARBA00004922"/>
    </source>
</evidence>
<dbReference type="GO" id="GO:0016757">
    <property type="term" value="F:glycosyltransferase activity"/>
    <property type="evidence" value="ECO:0007669"/>
    <property type="project" value="UniProtKB-KW"/>
</dbReference>
<dbReference type="InterPro" id="IPR051939">
    <property type="entry name" value="Glycosyltr_41/O-GlcNAc_trsf"/>
</dbReference>
<dbReference type="InterPro" id="IPR029489">
    <property type="entry name" value="OGT/SEC/SPY_C"/>
</dbReference>
<dbReference type="SUPFAM" id="SSF48452">
    <property type="entry name" value="TPR-like"/>
    <property type="match status" value="1"/>
</dbReference>
<dbReference type="InterPro" id="IPR011990">
    <property type="entry name" value="TPR-like_helical_dom_sf"/>
</dbReference>
<feature type="domain" description="O-GlcNAc transferase C-terminal" evidence="6">
    <location>
        <begin position="246"/>
        <end position="323"/>
    </location>
</feature>
<evidence type="ECO:0000256" key="2">
    <source>
        <dbReference type="ARBA" id="ARBA00022676"/>
    </source>
</evidence>
<dbReference type="PANTHER" id="PTHR44835">
    <property type="entry name" value="UDP-N-ACETYLGLUCOSAMINE--PEPTIDE N-ACETYLGLUCOSAMINYLTRANSFERASE SPINDLY-RELATED"/>
    <property type="match status" value="1"/>
</dbReference>
<keyword evidence="4" id="KW-0677">Repeat</keyword>
<gene>
    <name evidence="7" type="ordered locus">Cyast_2716</name>
</gene>
<dbReference type="KEGG" id="csn:Cyast_2716"/>
<dbReference type="Gene3D" id="1.25.40.10">
    <property type="entry name" value="Tetratricopeptide repeat domain"/>
    <property type="match status" value="1"/>
</dbReference>